<dbReference type="VEuPathDB" id="FungiDB:PSTT_13033"/>
<feature type="domain" description="Tet-like 2OG-Fe(II) oxygenase" evidence="2">
    <location>
        <begin position="138"/>
        <end position="318"/>
    </location>
</feature>
<dbReference type="Pfam" id="PF20515">
    <property type="entry name" value="2OG-FeII_Oxy_6"/>
    <property type="match status" value="1"/>
</dbReference>
<protein>
    <recommendedName>
        <fullName evidence="2">Tet-like 2OG-Fe(II) oxygenase domain-containing protein</fullName>
    </recommendedName>
</protein>
<gene>
    <name evidence="3" type="ORF">PSHT_12041</name>
</gene>
<evidence type="ECO:0000256" key="1">
    <source>
        <dbReference type="SAM" id="MobiDB-lite"/>
    </source>
</evidence>
<proteinExistence type="predicted"/>
<dbReference type="OrthoDB" id="2495097at2759"/>
<reference evidence="4" key="2">
    <citation type="journal article" date="2018" name="BMC Genomics">
        <title>Genomic insights into host adaptation between the wheat stripe rust pathogen (Puccinia striiformis f. sp. tritici) and the barley stripe rust pathogen (Puccinia striiformis f. sp. hordei).</title>
        <authorList>
            <person name="Xia C."/>
            <person name="Wang M."/>
            <person name="Yin C."/>
            <person name="Cornejo O.E."/>
            <person name="Hulbert S.H."/>
            <person name="Chen X."/>
        </authorList>
    </citation>
    <scope>NUCLEOTIDE SEQUENCE [LARGE SCALE GENOMIC DNA]</scope>
    <source>
        <strain evidence="4">93TX-2</strain>
    </source>
</reference>
<dbReference type="VEuPathDB" id="FungiDB:PSHT_12041"/>
<dbReference type="EMBL" id="PKSM01000212">
    <property type="protein sequence ID" value="POW02599.1"/>
    <property type="molecule type" value="Genomic_DNA"/>
</dbReference>
<keyword evidence="4" id="KW-1185">Reference proteome</keyword>
<reference evidence="3 4" key="1">
    <citation type="submission" date="2017-12" db="EMBL/GenBank/DDBJ databases">
        <title>Gene loss provides genomic basis for host adaptation in cereal stripe rust fungi.</title>
        <authorList>
            <person name="Xia C."/>
        </authorList>
    </citation>
    <scope>NUCLEOTIDE SEQUENCE [LARGE SCALE GENOMIC DNA]</scope>
    <source>
        <strain evidence="3 4">93TX-2</strain>
    </source>
</reference>
<name>A0A2S4UZ92_9BASI</name>
<comment type="caution">
    <text evidence="3">The sequence shown here is derived from an EMBL/GenBank/DDBJ whole genome shotgun (WGS) entry which is preliminary data.</text>
</comment>
<dbReference type="AlphaFoldDB" id="A0A2S4UZ92"/>
<dbReference type="InterPro" id="IPR046798">
    <property type="entry name" value="2OG-FeII_Oxy_6"/>
</dbReference>
<dbReference type="Proteomes" id="UP000238274">
    <property type="component" value="Unassembled WGS sequence"/>
</dbReference>
<evidence type="ECO:0000259" key="2">
    <source>
        <dbReference type="Pfam" id="PF20515"/>
    </source>
</evidence>
<organism evidence="3 4">
    <name type="scientific">Puccinia striiformis</name>
    <dbReference type="NCBI Taxonomy" id="27350"/>
    <lineage>
        <taxon>Eukaryota</taxon>
        <taxon>Fungi</taxon>
        <taxon>Dikarya</taxon>
        <taxon>Basidiomycota</taxon>
        <taxon>Pucciniomycotina</taxon>
        <taxon>Pucciniomycetes</taxon>
        <taxon>Pucciniales</taxon>
        <taxon>Pucciniaceae</taxon>
        <taxon>Puccinia</taxon>
    </lineage>
</organism>
<sequence length="377" mass="42315">MIGVGSHPAIQTTSSSPISSNLTMLPDLPVDAGKLSQRQKRNLRLTAKHSNCFPEVSDKYVLRLGDNVKKETFSIQEKTFNKSNYLIVTDNSANNVHFLVQFHPLATDGHVTDPDVGDLVEMIRDLYVMSTHRPHLDNKWTLHGKMSCIGFRGASKGGKTAGVYAWKSNITEEEIELDAKVWSKLSTHNKLVCKRLRHFSEEAYEENKQILAEFGVPSWSAKQWNDISDDSVPLFPNVSVTTNDFYNQPHEDTDKNTLTYGIFSYVSKTKGNPILPPSNVLGHALRFPKFNCNIDFGATPGLIEVLWQSNDLKHHTTSPPEALKTTSQSTHFGSSFQISHPFIKRAEKVHAMPEEKVQARTVGLNDRLANWAVKNKC</sequence>
<feature type="region of interest" description="Disordered" evidence="1">
    <location>
        <begin position="1"/>
        <end position="22"/>
    </location>
</feature>
<evidence type="ECO:0000313" key="3">
    <source>
        <dbReference type="EMBL" id="POW02599.1"/>
    </source>
</evidence>
<feature type="compositionally biased region" description="Polar residues" evidence="1">
    <location>
        <begin position="9"/>
        <end position="22"/>
    </location>
</feature>
<reference evidence="4" key="3">
    <citation type="journal article" date="2018" name="Mol. Plant Microbe Interact.">
        <title>Genome sequence resources for the wheat stripe rust pathogen (Puccinia striiformis f. sp. tritici) and the barley stripe rust pathogen (Puccinia striiformis f. sp. hordei).</title>
        <authorList>
            <person name="Xia C."/>
            <person name="Wang M."/>
            <person name="Yin C."/>
            <person name="Cornejo O.E."/>
            <person name="Hulbert S.H."/>
            <person name="Chen X."/>
        </authorList>
    </citation>
    <scope>NUCLEOTIDE SEQUENCE [LARGE SCALE GENOMIC DNA]</scope>
    <source>
        <strain evidence="4">93TX-2</strain>
    </source>
</reference>
<evidence type="ECO:0000313" key="4">
    <source>
        <dbReference type="Proteomes" id="UP000238274"/>
    </source>
</evidence>
<accession>A0A2S4UZ92</accession>